<evidence type="ECO:0000313" key="1">
    <source>
        <dbReference type="EMBL" id="URI14996.1"/>
    </source>
</evidence>
<evidence type="ECO:0008006" key="3">
    <source>
        <dbReference type="Google" id="ProtNLM"/>
    </source>
</evidence>
<dbReference type="Proteomes" id="UP001055429">
    <property type="component" value="Chromosome"/>
</dbReference>
<sequence>MTSHPNQDRSVQEILEDLQDQGLVYSFLCDDGKTRWALTQLGREEQARRKSADFEAMH</sequence>
<accession>A0ABY4SJ41</accession>
<evidence type="ECO:0000313" key="2">
    <source>
        <dbReference type="Proteomes" id="UP001055429"/>
    </source>
</evidence>
<keyword evidence="2" id="KW-1185">Reference proteome</keyword>
<reference evidence="1" key="1">
    <citation type="submission" date="2022-05" db="EMBL/GenBank/DDBJ databases">
        <title>Brevundimonas albigilva TT17 genome sequence.</title>
        <authorList>
            <person name="Lee K."/>
            <person name="Son H."/>
        </authorList>
    </citation>
    <scope>NUCLEOTIDE SEQUENCE</scope>
    <source>
        <strain evidence="1">TT17</strain>
    </source>
</reference>
<protein>
    <recommendedName>
        <fullName evidence="3">ArsR family transcriptional regulator</fullName>
    </recommendedName>
</protein>
<proteinExistence type="predicted"/>
<organism evidence="1 2">
    <name type="scientific">Brevundimonas albigilva</name>
    <dbReference type="NCBI Taxonomy" id="1312364"/>
    <lineage>
        <taxon>Bacteria</taxon>
        <taxon>Pseudomonadati</taxon>
        <taxon>Pseudomonadota</taxon>
        <taxon>Alphaproteobacteria</taxon>
        <taxon>Caulobacterales</taxon>
        <taxon>Caulobacteraceae</taxon>
        <taxon>Brevundimonas</taxon>
    </lineage>
</organism>
<dbReference type="RefSeq" id="WP_250201783.1">
    <property type="nucleotide sequence ID" value="NZ_CP097649.1"/>
</dbReference>
<gene>
    <name evidence="1" type="ORF">M8231_14510</name>
</gene>
<name>A0ABY4SJ41_9CAUL</name>
<dbReference type="EMBL" id="CP097649">
    <property type="protein sequence ID" value="URI14996.1"/>
    <property type="molecule type" value="Genomic_DNA"/>
</dbReference>